<gene>
    <name evidence="2" type="ORF">GRF29_185g1302749</name>
</gene>
<dbReference type="EMBL" id="WVTA01000016">
    <property type="protein sequence ID" value="KAK3201543.1"/>
    <property type="molecule type" value="Genomic_DNA"/>
</dbReference>
<comment type="caution">
    <text evidence="2">The sequence shown here is derived from an EMBL/GenBank/DDBJ whole genome shotgun (WGS) entry which is preliminary data.</text>
</comment>
<proteinExistence type="predicted"/>
<dbReference type="AlphaFoldDB" id="A0AAN6LNL7"/>
<reference evidence="2 3" key="1">
    <citation type="submission" date="2021-02" db="EMBL/GenBank/DDBJ databases">
        <title>Genome assembly of Pseudopithomyces chartarum.</title>
        <authorList>
            <person name="Jauregui R."/>
            <person name="Singh J."/>
            <person name="Voisey C."/>
        </authorList>
    </citation>
    <scope>NUCLEOTIDE SEQUENCE [LARGE SCALE GENOMIC DNA]</scope>
    <source>
        <strain evidence="2 3">AGR01</strain>
    </source>
</reference>
<feature type="compositionally biased region" description="Basic and acidic residues" evidence="1">
    <location>
        <begin position="33"/>
        <end position="45"/>
    </location>
</feature>
<evidence type="ECO:0000256" key="1">
    <source>
        <dbReference type="SAM" id="MobiDB-lite"/>
    </source>
</evidence>
<sequence>MAITDPNASGDILPESDYTPDKISVTPELGRTLPEHQSESTKDQENLISESAEENGRANDRKTATERLNERWKAMRNLSADHVHNIYCPFWKPGDTAAARPECADKTFTLLSGNPFTTAGVAYLAQWEELHRRKQD</sequence>
<keyword evidence="3" id="KW-1185">Reference proteome</keyword>
<dbReference type="Proteomes" id="UP001280581">
    <property type="component" value="Unassembled WGS sequence"/>
</dbReference>
<evidence type="ECO:0000313" key="2">
    <source>
        <dbReference type="EMBL" id="KAK3201543.1"/>
    </source>
</evidence>
<feature type="compositionally biased region" description="Basic and acidic residues" evidence="1">
    <location>
        <begin position="54"/>
        <end position="65"/>
    </location>
</feature>
<name>A0AAN6LNL7_9PLEO</name>
<accession>A0AAN6LNL7</accession>
<organism evidence="2 3">
    <name type="scientific">Pseudopithomyces chartarum</name>
    <dbReference type="NCBI Taxonomy" id="1892770"/>
    <lineage>
        <taxon>Eukaryota</taxon>
        <taxon>Fungi</taxon>
        <taxon>Dikarya</taxon>
        <taxon>Ascomycota</taxon>
        <taxon>Pezizomycotina</taxon>
        <taxon>Dothideomycetes</taxon>
        <taxon>Pleosporomycetidae</taxon>
        <taxon>Pleosporales</taxon>
        <taxon>Massarineae</taxon>
        <taxon>Didymosphaeriaceae</taxon>
        <taxon>Pseudopithomyces</taxon>
    </lineage>
</organism>
<protein>
    <submittedName>
        <fullName evidence="2">Uncharacterized protein</fullName>
    </submittedName>
</protein>
<feature type="region of interest" description="Disordered" evidence="1">
    <location>
        <begin position="1"/>
        <end position="65"/>
    </location>
</feature>
<evidence type="ECO:0000313" key="3">
    <source>
        <dbReference type="Proteomes" id="UP001280581"/>
    </source>
</evidence>